<evidence type="ECO:0000313" key="4">
    <source>
        <dbReference type="Proteomes" id="UP000272771"/>
    </source>
</evidence>
<reference evidence="3 4" key="1">
    <citation type="submission" date="2018-12" db="EMBL/GenBank/DDBJ databases">
        <authorList>
            <consortium name="Pathogen Informatics"/>
        </authorList>
    </citation>
    <scope>NUCLEOTIDE SEQUENCE [LARGE SCALE GENOMIC DNA]</scope>
    <source>
        <strain evidence="3 4">NCTC12742</strain>
    </source>
</reference>
<keyword evidence="4" id="KW-1185">Reference proteome</keyword>
<feature type="compositionally biased region" description="Low complexity" evidence="1">
    <location>
        <begin position="93"/>
        <end position="104"/>
    </location>
</feature>
<keyword evidence="2" id="KW-0732">Signal</keyword>
<dbReference type="STRING" id="28091.SAMEA3174300_01830"/>
<dbReference type="RefSeq" id="WP_004285191.1">
    <property type="nucleotide sequence ID" value="NZ_CAUJRG010000009.1"/>
</dbReference>
<dbReference type="Proteomes" id="UP000272771">
    <property type="component" value="Chromosome"/>
</dbReference>
<proteinExistence type="predicted"/>
<dbReference type="AlphaFoldDB" id="A0A448VNG4"/>
<dbReference type="KEGG" id="nwe:SAMEA3174300_1830"/>
<feature type="signal peptide" evidence="2">
    <location>
        <begin position="1"/>
        <end position="24"/>
    </location>
</feature>
<dbReference type="EMBL" id="LR134533">
    <property type="protein sequence ID" value="VEJ51320.1"/>
    <property type="molecule type" value="Genomic_DNA"/>
</dbReference>
<feature type="region of interest" description="Disordered" evidence="1">
    <location>
        <begin position="78"/>
        <end position="114"/>
    </location>
</feature>
<evidence type="ECO:0000256" key="2">
    <source>
        <dbReference type="SAM" id="SignalP"/>
    </source>
</evidence>
<gene>
    <name evidence="3" type="ORF">NCTC12742_01201</name>
</gene>
<sequence>MNTPDFLKTLSALCLCAAAASAFASAPEDELLSAQAAYRDTLKAQTHNSRRIASLQAELEQAKIRLQSAQADISRLETELQNETAEQSRHNSALQAAGARLDAAWKASRNAPRP</sequence>
<dbReference type="OrthoDB" id="8606541at2"/>
<evidence type="ECO:0000313" key="3">
    <source>
        <dbReference type="EMBL" id="VEJ51320.1"/>
    </source>
</evidence>
<organism evidence="3 4">
    <name type="scientific">Neisseria weaveri</name>
    <dbReference type="NCBI Taxonomy" id="28091"/>
    <lineage>
        <taxon>Bacteria</taxon>
        <taxon>Pseudomonadati</taxon>
        <taxon>Pseudomonadota</taxon>
        <taxon>Betaproteobacteria</taxon>
        <taxon>Neisseriales</taxon>
        <taxon>Neisseriaceae</taxon>
        <taxon>Neisseria</taxon>
    </lineage>
</organism>
<name>A0A448VNG4_9NEIS</name>
<protein>
    <submittedName>
        <fullName evidence="3">Periplasmic protein</fullName>
    </submittedName>
</protein>
<evidence type="ECO:0000256" key="1">
    <source>
        <dbReference type="SAM" id="MobiDB-lite"/>
    </source>
</evidence>
<feature type="chain" id="PRO_5019136172" evidence="2">
    <location>
        <begin position="25"/>
        <end position="114"/>
    </location>
</feature>
<accession>A0A448VNG4</accession>